<dbReference type="Gene3D" id="3.40.50.2300">
    <property type="match status" value="1"/>
</dbReference>
<dbReference type="PANTHER" id="PTHR45339:SF1">
    <property type="entry name" value="HYBRID SIGNAL TRANSDUCTION HISTIDINE KINASE J"/>
    <property type="match status" value="1"/>
</dbReference>
<protein>
    <recommendedName>
        <fullName evidence="2">histidine kinase</fullName>
        <ecNumber evidence="2">2.7.13.3</ecNumber>
    </recommendedName>
</protein>
<evidence type="ECO:0000256" key="4">
    <source>
        <dbReference type="ARBA" id="ARBA00023012"/>
    </source>
</evidence>
<comment type="catalytic activity">
    <reaction evidence="1">
        <text>ATP + protein L-histidine = ADP + protein N-phospho-L-histidine.</text>
        <dbReference type="EC" id="2.7.13.3"/>
    </reaction>
</comment>
<dbReference type="InterPro" id="IPR003594">
    <property type="entry name" value="HATPase_dom"/>
</dbReference>
<dbReference type="Pfam" id="PF00512">
    <property type="entry name" value="HisKA"/>
    <property type="match status" value="1"/>
</dbReference>
<dbReference type="Pfam" id="PF00072">
    <property type="entry name" value="Response_reg"/>
    <property type="match status" value="1"/>
</dbReference>
<dbReference type="InterPro" id="IPR003661">
    <property type="entry name" value="HisK_dim/P_dom"/>
</dbReference>
<dbReference type="Proteomes" id="UP000183685">
    <property type="component" value="Unassembled WGS sequence"/>
</dbReference>
<evidence type="ECO:0000313" key="9">
    <source>
        <dbReference type="EMBL" id="SDE53029.1"/>
    </source>
</evidence>
<keyword evidence="3 5" id="KW-0597">Phosphoprotein</keyword>
<dbReference type="PROSITE" id="PS50110">
    <property type="entry name" value="RESPONSE_REGULATORY"/>
    <property type="match status" value="1"/>
</dbReference>
<dbReference type="InterPro" id="IPR005467">
    <property type="entry name" value="His_kinase_dom"/>
</dbReference>
<sequence length="564" mass="61971">MLQEIVNVANVGFVVIGPKLEIRLWNRWMVQATGIDSETACYQQADKLLPSIFTPTLIEKVRNAINMGIATSIPQADGDLTLSSQPVDITIQPLEARHYVHSLRPVREEVVDQLCLLQIKTNLPALRAGFAAQGGTATSEEEELVKRAEAERLNFLAMVGHQIRTPVNGVLGVAELLRDTKLTTEQRKYIDLLVRAGQSLQTFVNELTDLSYLEAGRVQLEEEVTDLPLLLQDVMGMFETTGSQKGLPAILEVASDVPKHVMVDHQKLQQVLAVLLNNAFKFTHKGGVSLKVAFRQGEQQPELLLQVSDTGVGIPDNRIGTLFEPSKPTVDNGRFYNRTGLGLFLCRELLELLGGSVKVESALEKGTTFSLIVPVHEALDAVVVKGQGAKVGVRHGYRKWRILLAEDNPVNQELFRTQLEREGHQVTVVSNGQEAVNAVQVKAPFDIILMDIAMPVMDGLEATSLIRSLLGPVGKTPILALTAHALKGDREVFLNAGMDGYQSKPVEPGKLEEAIARAIASRKASRSWAEFRAPKQLARPANGPMSWLRFPGLNRPRGTDRADQ</sequence>
<evidence type="ECO:0000256" key="3">
    <source>
        <dbReference type="ARBA" id="ARBA00022553"/>
    </source>
</evidence>
<proteinExistence type="predicted"/>
<dbReference type="Gene3D" id="3.30.450.20">
    <property type="entry name" value="PAS domain"/>
    <property type="match status" value="1"/>
</dbReference>
<dbReference type="InterPro" id="IPR035965">
    <property type="entry name" value="PAS-like_dom_sf"/>
</dbReference>
<dbReference type="PANTHER" id="PTHR45339">
    <property type="entry name" value="HYBRID SIGNAL TRANSDUCTION HISTIDINE KINASE J"/>
    <property type="match status" value="1"/>
</dbReference>
<keyword evidence="9" id="KW-0808">Transferase</keyword>
<accession>A0A1G7DNI9</accession>
<feature type="domain" description="Histidine kinase" evidence="7">
    <location>
        <begin position="158"/>
        <end position="377"/>
    </location>
</feature>
<dbReference type="AlphaFoldDB" id="A0A1G7DNI9"/>
<dbReference type="InterPro" id="IPR001789">
    <property type="entry name" value="Sig_transdc_resp-reg_receiver"/>
</dbReference>
<evidence type="ECO:0000256" key="5">
    <source>
        <dbReference type="PROSITE-ProRule" id="PRU00169"/>
    </source>
</evidence>
<name>A0A1G7DNI9_9PROT</name>
<dbReference type="PRINTS" id="PR00344">
    <property type="entry name" value="BCTRLSENSOR"/>
</dbReference>
<dbReference type="InterPro" id="IPR036890">
    <property type="entry name" value="HATPase_C_sf"/>
</dbReference>
<organism evidence="9 10">
    <name type="scientific">Kordiimonas lacus</name>
    <dbReference type="NCBI Taxonomy" id="637679"/>
    <lineage>
        <taxon>Bacteria</taxon>
        <taxon>Pseudomonadati</taxon>
        <taxon>Pseudomonadota</taxon>
        <taxon>Alphaproteobacteria</taxon>
        <taxon>Kordiimonadales</taxon>
        <taxon>Kordiimonadaceae</taxon>
        <taxon>Kordiimonas</taxon>
    </lineage>
</organism>
<dbReference type="SUPFAM" id="SSF55874">
    <property type="entry name" value="ATPase domain of HSP90 chaperone/DNA topoisomerase II/histidine kinase"/>
    <property type="match status" value="1"/>
</dbReference>
<evidence type="ECO:0000256" key="2">
    <source>
        <dbReference type="ARBA" id="ARBA00012438"/>
    </source>
</evidence>
<dbReference type="EMBL" id="FNAK01000007">
    <property type="protein sequence ID" value="SDE53029.1"/>
    <property type="molecule type" value="Genomic_DNA"/>
</dbReference>
<dbReference type="InterPro" id="IPR011006">
    <property type="entry name" value="CheY-like_superfamily"/>
</dbReference>
<dbReference type="OrthoDB" id="9801602at2"/>
<dbReference type="SUPFAM" id="SSF55785">
    <property type="entry name" value="PYP-like sensor domain (PAS domain)"/>
    <property type="match status" value="1"/>
</dbReference>
<feature type="region of interest" description="Disordered" evidence="6">
    <location>
        <begin position="540"/>
        <end position="564"/>
    </location>
</feature>
<evidence type="ECO:0000256" key="6">
    <source>
        <dbReference type="SAM" id="MobiDB-lite"/>
    </source>
</evidence>
<dbReference type="SUPFAM" id="SSF52172">
    <property type="entry name" value="CheY-like"/>
    <property type="match status" value="1"/>
</dbReference>
<keyword evidence="4" id="KW-0902">Two-component regulatory system</keyword>
<dbReference type="PROSITE" id="PS50109">
    <property type="entry name" value="HIS_KIN"/>
    <property type="match status" value="1"/>
</dbReference>
<keyword evidence="9" id="KW-0418">Kinase</keyword>
<dbReference type="RefSeq" id="WP_139167663.1">
    <property type="nucleotide sequence ID" value="NZ_FNAK01000007.1"/>
</dbReference>
<evidence type="ECO:0000259" key="7">
    <source>
        <dbReference type="PROSITE" id="PS50109"/>
    </source>
</evidence>
<dbReference type="CDD" id="cd00082">
    <property type="entry name" value="HisKA"/>
    <property type="match status" value="1"/>
</dbReference>
<feature type="modified residue" description="4-aspartylphosphate" evidence="5">
    <location>
        <position position="451"/>
    </location>
</feature>
<dbReference type="InterPro" id="IPR004358">
    <property type="entry name" value="Sig_transdc_His_kin-like_C"/>
</dbReference>
<dbReference type="EC" id="2.7.13.3" evidence="2"/>
<dbReference type="SUPFAM" id="SSF47384">
    <property type="entry name" value="Homodimeric domain of signal transducing histidine kinase"/>
    <property type="match status" value="1"/>
</dbReference>
<dbReference type="Gene3D" id="1.10.287.130">
    <property type="match status" value="1"/>
</dbReference>
<dbReference type="SMART" id="SM00388">
    <property type="entry name" value="HisKA"/>
    <property type="match status" value="1"/>
</dbReference>
<dbReference type="Gene3D" id="3.30.565.10">
    <property type="entry name" value="Histidine kinase-like ATPase, C-terminal domain"/>
    <property type="match status" value="1"/>
</dbReference>
<feature type="domain" description="Response regulatory" evidence="8">
    <location>
        <begin position="401"/>
        <end position="519"/>
    </location>
</feature>
<dbReference type="CDD" id="cd17546">
    <property type="entry name" value="REC_hyHK_CKI1_RcsC-like"/>
    <property type="match status" value="1"/>
</dbReference>
<dbReference type="InterPro" id="IPR036097">
    <property type="entry name" value="HisK_dim/P_sf"/>
</dbReference>
<dbReference type="SMART" id="SM00448">
    <property type="entry name" value="REC"/>
    <property type="match status" value="1"/>
</dbReference>
<dbReference type="GO" id="GO:0000155">
    <property type="term" value="F:phosphorelay sensor kinase activity"/>
    <property type="evidence" value="ECO:0007669"/>
    <property type="project" value="InterPro"/>
</dbReference>
<evidence type="ECO:0000256" key="1">
    <source>
        <dbReference type="ARBA" id="ARBA00000085"/>
    </source>
</evidence>
<keyword evidence="10" id="KW-1185">Reference proteome</keyword>
<evidence type="ECO:0000259" key="8">
    <source>
        <dbReference type="PROSITE" id="PS50110"/>
    </source>
</evidence>
<gene>
    <name evidence="9" type="ORF">SAMN04488071_3187</name>
</gene>
<evidence type="ECO:0000313" key="10">
    <source>
        <dbReference type="Proteomes" id="UP000183685"/>
    </source>
</evidence>
<reference evidence="9 10" key="1">
    <citation type="submission" date="2016-10" db="EMBL/GenBank/DDBJ databases">
        <authorList>
            <person name="de Groot N.N."/>
        </authorList>
    </citation>
    <scope>NUCLEOTIDE SEQUENCE [LARGE SCALE GENOMIC DNA]</scope>
    <source>
        <strain evidence="9 10">CGMCC 1.9109</strain>
    </source>
</reference>
<dbReference type="Pfam" id="PF02518">
    <property type="entry name" value="HATPase_c"/>
    <property type="match status" value="1"/>
</dbReference>
<dbReference type="SMART" id="SM00387">
    <property type="entry name" value="HATPase_c"/>
    <property type="match status" value="1"/>
</dbReference>
<dbReference type="STRING" id="637679.GCA_001550055_02120"/>